<proteinExistence type="predicted"/>
<feature type="region of interest" description="Disordered" evidence="1">
    <location>
        <begin position="1"/>
        <end position="51"/>
    </location>
</feature>
<evidence type="ECO:0000256" key="1">
    <source>
        <dbReference type="SAM" id="MobiDB-lite"/>
    </source>
</evidence>
<evidence type="ECO:0000313" key="3">
    <source>
        <dbReference type="Proteomes" id="UP001151760"/>
    </source>
</evidence>
<gene>
    <name evidence="2" type="ORF">Tco_1125423</name>
</gene>
<protein>
    <submittedName>
        <fullName evidence="2">Uncharacterized protein</fullName>
    </submittedName>
</protein>
<dbReference type="Proteomes" id="UP001151760">
    <property type="component" value="Unassembled WGS sequence"/>
</dbReference>
<accession>A0ABQ5J951</accession>
<keyword evidence="3" id="KW-1185">Reference proteome</keyword>
<evidence type="ECO:0000313" key="2">
    <source>
        <dbReference type="EMBL" id="GJU08993.1"/>
    </source>
</evidence>
<feature type="compositionally biased region" description="Polar residues" evidence="1">
    <location>
        <begin position="306"/>
        <end position="331"/>
    </location>
</feature>
<reference evidence="2" key="2">
    <citation type="submission" date="2022-01" db="EMBL/GenBank/DDBJ databases">
        <authorList>
            <person name="Yamashiro T."/>
            <person name="Shiraishi A."/>
            <person name="Satake H."/>
            <person name="Nakayama K."/>
        </authorList>
    </citation>
    <scope>NUCLEOTIDE SEQUENCE</scope>
</reference>
<comment type="caution">
    <text evidence="2">The sequence shown here is derived from an EMBL/GenBank/DDBJ whole genome shotgun (WGS) entry which is preliminary data.</text>
</comment>
<name>A0ABQ5J951_9ASTR</name>
<feature type="compositionally biased region" description="Low complexity" evidence="1">
    <location>
        <begin position="281"/>
        <end position="299"/>
    </location>
</feature>
<dbReference type="EMBL" id="BQNB010021687">
    <property type="protein sequence ID" value="GJU08993.1"/>
    <property type="molecule type" value="Genomic_DNA"/>
</dbReference>
<feature type="region of interest" description="Disordered" evidence="1">
    <location>
        <begin position="266"/>
        <end position="332"/>
    </location>
</feature>
<organism evidence="2 3">
    <name type="scientific">Tanacetum coccineum</name>
    <dbReference type="NCBI Taxonomy" id="301880"/>
    <lineage>
        <taxon>Eukaryota</taxon>
        <taxon>Viridiplantae</taxon>
        <taxon>Streptophyta</taxon>
        <taxon>Embryophyta</taxon>
        <taxon>Tracheophyta</taxon>
        <taxon>Spermatophyta</taxon>
        <taxon>Magnoliopsida</taxon>
        <taxon>eudicotyledons</taxon>
        <taxon>Gunneridae</taxon>
        <taxon>Pentapetalae</taxon>
        <taxon>asterids</taxon>
        <taxon>campanulids</taxon>
        <taxon>Asterales</taxon>
        <taxon>Asteraceae</taxon>
        <taxon>Asteroideae</taxon>
        <taxon>Anthemideae</taxon>
        <taxon>Anthemidinae</taxon>
        <taxon>Tanacetum</taxon>
    </lineage>
</organism>
<sequence>MDADLAPTDSETESDEEVLGINAGDQDEGQAGPNPGVKDEESQPQSSHVVHAGPNLEHMDLEATDASTQQNTEQIDEEFTITAYLNVQENLKLPTEDQMILEDHTSSTRTLSSMQNLDKELNFTNQFLEEKPQEDEPEKTNTESEVQSMVTVPIHQDTSSVIPMATPVIDLTISHPVSITVHAPLPTSTVTTTTITTTTSLPPLPPQPQQSSSNLILLQRIGELKQHIADLIQSNLALEESMLIEVMMQVDWAMQAPLRARFSDLPAFDMKEPPPPPPPAGASGAPGTSRASGSSQLLLPLPPPSTGTSDQTATTYVSAAHESSPTDSLMNEDSIPKEQASTLVSTYEPPAKNLLLAKIGDMTTFMNWYCSKVNKTVLTQVDFKGQTYEVVKAFYPDVIHMQF</sequence>
<reference evidence="2" key="1">
    <citation type="journal article" date="2022" name="Int. J. Mol. Sci.">
        <title>Draft Genome of Tanacetum Coccineum: Genomic Comparison of Closely Related Tanacetum-Family Plants.</title>
        <authorList>
            <person name="Yamashiro T."/>
            <person name="Shiraishi A."/>
            <person name="Nakayama K."/>
            <person name="Satake H."/>
        </authorList>
    </citation>
    <scope>NUCLEOTIDE SEQUENCE</scope>
</reference>